<keyword evidence="1" id="KW-0472">Membrane</keyword>
<dbReference type="RefSeq" id="WP_168877976.1">
    <property type="nucleotide sequence ID" value="NZ_JABAIM010000003.1"/>
</dbReference>
<evidence type="ECO:0000313" key="2">
    <source>
        <dbReference type="EMBL" id="NLR76313.1"/>
    </source>
</evidence>
<gene>
    <name evidence="2" type="ORF">HF682_14195</name>
</gene>
<evidence type="ECO:0000256" key="1">
    <source>
        <dbReference type="SAM" id="Phobius"/>
    </source>
</evidence>
<sequence>MIARLTTRLHQLWDDCAHLLLGRPLLPWPYHWQHGELLLVLWLLGVVNTNPAPEFVAGPVLRVLFFSGIYLLSNLLLAHVLWQVLRRMVPGLPWLACLTVLVMGSLPDALMPLLQQLGAAGATLSDLLSLYCLFAILRGLRQLTGAPWLWLSLLGTAGWLSAQAVFILSLHTGITLGWILPPAS</sequence>
<keyword evidence="1" id="KW-0812">Transmembrane</keyword>
<feature type="transmembrane region" description="Helical" evidence="1">
    <location>
        <begin position="157"/>
        <end position="180"/>
    </location>
</feature>
<reference evidence="2 3" key="1">
    <citation type="submission" date="2020-04" db="EMBL/GenBank/DDBJ databases">
        <title>Draft genome of Leeia sp. IMCC25680.</title>
        <authorList>
            <person name="Song J."/>
            <person name="Cho J.-C."/>
        </authorList>
    </citation>
    <scope>NUCLEOTIDE SEQUENCE [LARGE SCALE GENOMIC DNA]</scope>
    <source>
        <strain evidence="2 3">IMCC25680</strain>
    </source>
</reference>
<keyword evidence="3" id="KW-1185">Reference proteome</keyword>
<protein>
    <recommendedName>
        <fullName evidence="4">Yip1 domain-containing protein</fullName>
    </recommendedName>
</protein>
<feature type="transmembrane region" description="Helical" evidence="1">
    <location>
        <begin position="60"/>
        <end position="85"/>
    </location>
</feature>
<dbReference type="AlphaFoldDB" id="A0A847S975"/>
<name>A0A847S975_9NEIS</name>
<keyword evidence="1" id="KW-1133">Transmembrane helix</keyword>
<dbReference type="EMBL" id="JABAIM010000003">
    <property type="protein sequence ID" value="NLR76313.1"/>
    <property type="molecule type" value="Genomic_DNA"/>
</dbReference>
<proteinExistence type="predicted"/>
<dbReference type="Proteomes" id="UP000587991">
    <property type="component" value="Unassembled WGS sequence"/>
</dbReference>
<evidence type="ECO:0000313" key="3">
    <source>
        <dbReference type="Proteomes" id="UP000587991"/>
    </source>
</evidence>
<evidence type="ECO:0008006" key="4">
    <source>
        <dbReference type="Google" id="ProtNLM"/>
    </source>
</evidence>
<feature type="transmembrane region" description="Helical" evidence="1">
    <location>
        <begin position="117"/>
        <end position="137"/>
    </location>
</feature>
<comment type="caution">
    <text evidence="2">The sequence shown here is derived from an EMBL/GenBank/DDBJ whole genome shotgun (WGS) entry which is preliminary data.</text>
</comment>
<organism evidence="2 3">
    <name type="scientific">Leeia aquatica</name>
    <dbReference type="NCBI Taxonomy" id="2725557"/>
    <lineage>
        <taxon>Bacteria</taxon>
        <taxon>Pseudomonadati</taxon>
        <taxon>Pseudomonadota</taxon>
        <taxon>Betaproteobacteria</taxon>
        <taxon>Neisseriales</taxon>
        <taxon>Leeiaceae</taxon>
        <taxon>Leeia</taxon>
    </lineage>
</organism>
<accession>A0A847S975</accession>